<dbReference type="PANTHER" id="PTHR34978:SF3">
    <property type="entry name" value="SLR0241 PROTEIN"/>
    <property type="match status" value="1"/>
</dbReference>
<dbReference type="InterPro" id="IPR008756">
    <property type="entry name" value="Peptidase_M56"/>
</dbReference>
<evidence type="ECO:0000313" key="5">
    <source>
        <dbReference type="EMBL" id="MBE5039147.1"/>
    </source>
</evidence>
<reference evidence="5" key="1">
    <citation type="submission" date="2020-10" db="EMBL/GenBank/DDBJ databases">
        <title>ChiBAC.</title>
        <authorList>
            <person name="Zenner C."/>
            <person name="Hitch T.C.A."/>
            <person name="Clavel T."/>
        </authorList>
    </citation>
    <scope>NUCLEOTIDE SEQUENCE</scope>
    <source>
        <strain evidence="5">DSM 107454</strain>
    </source>
</reference>
<dbReference type="EMBL" id="JADCKB010000002">
    <property type="protein sequence ID" value="MBE5039147.1"/>
    <property type="molecule type" value="Genomic_DNA"/>
</dbReference>
<keyword evidence="6" id="KW-1185">Reference proteome</keyword>
<feature type="domain" description="Copper amine oxidase-like N-terminal" evidence="3">
    <location>
        <begin position="354"/>
        <end position="448"/>
    </location>
</feature>
<dbReference type="CDD" id="cd07341">
    <property type="entry name" value="M56_BlaR1_MecR1_like"/>
    <property type="match status" value="1"/>
</dbReference>
<accession>A0A9D5R7R7</accession>
<dbReference type="Pfam" id="PF16111">
    <property type="entry name" value="DUF4829"/>
    <property type="match status" value="1"/>
</dbReference>
<feature type="transmembrane region" description="Helical" evidence="1">
    <location>
        <begin position="39"/>
        <end position="57"/>
    </location>
</feature>
<feature type="transmembrane region" description="Helical" evidence="1">
    <location>
        <begin position="6"/>
        <end position="27"/>
    </location>
</feature>
<feature type="domain" description="DUF4829" evidence="4">
    <location>
        <begin position="617"/>
        <end position="738"/>
    </location>
</feature>
<dbReference type="AlphaFoldDB" id="A0A9D5R7R7"/>
<feature type="domain" description="Peptidase M56" evidence="2">
    <location>
        <begin position="13"/>
        <end position="305"/>
    </location>
</feature>
<dbReference type="Proteomes" id="UP000806542">
    <property type="component" value="Unassembled WGS sequence"/>
</dbReference>
<evidence type="ECO:0000259" key="3">
    <source>
        <dbReference type="Pfam" id="PF07833"/>
    </source>
</evidence>
<keyword evidence="1" id="KW-0472">Membrane</keyword>
<dbReference type="Pfam" id="PF05569">
    <property type="entry name" value="Peptidase_M56"/>
    <property type="match status" value="1"/>
</dbReference>
<sequence length="739" mass="83494">MVLVQIVKALLIPSLAGTVLTGILILFRPLTKKYFSAAWHYYIWLAVLLVMILPIRVDISQREETTLLLNQQQIQETQLKKQERSQAAIEENTVFQQRGGDKPVSQNHIGLLKQTVSSKIQMLSWVWLTGMLFSFLFTMAAYLKLMKKIQKASVSAPDKIEIEKYIKRKISIRICESLSSPFLMGIFRPVLVLPAQTLTAVQLDHILRHELTHLKRHDLLCKWFVMIVRCLHWFNPAIYYIARQINEECEISCDLTVVQEMNQEERKSYINTILSLLSDAKTKRISLTTGMTGNIKALKRRFTMIKNRKHTSKLMTAFSVFAAAVLVSVSVFASGVLTNFMEKSNTITIFCGEKEIALSNQPFMENKQIYVPLREVCERTQKDAAISWDNGVVELALGDNVYRLSIGENTIWSVAENGTGSVLSQEVSAPPVLADSLTYLPIGSLNTIFYGKEDPGADGFHYVMYDQNGTEIGKNGYCLYFVTDNTTSYALKIPVSWIGKYVVQETGDTVAFLHKATYEKYGEGSGTLFYLLRSTSGLNDDIGNQVLLLENNGISWIFGTPTDVQYPIWNDRDEADVVIAAEYEAMQKDLAFIKDSFSVAGAVSGPFSAEEVAEARAVVEEYFRAGNAKDRQAIFDCMTQADAPYIQTASDDKSWVTVKEIRYDPYDAGREEYVIYGRGTVTNTSLADVIVFRVDYDVSFPEGTKPEEIGAWQEAYRDWKMILIRDGKDGKWLIDDQGY</sequence>
<dbReference type="PANTHER" id="PTHR34978">
    <property type="entry name" value="POSSIBLE SENSOR-TRANSDUCER PROTEIN BLAR"/>
    <property type="match status" value="1"/>
</dbReference>
<keyword evidence="1" id="KW-0812">Transmembrane</keyword>
<dbReference type="InterPro" id="IPR032256">
    <property type="entry name" value="DUF4829"/>
</dbReference>
<comment type="caution">
    <text evidence="5">The sequence shown here is derived from an EMBL/GenBank/DDBJ whole genome shotgun (WGS) entry which is preliminary data.</text>
</comment>
<evidence type="ECO:0000259" key="2">
    <source>
        <dbReference type="Pfam" id="PF05569"/>
    </source>
</evidence>
<keyword evidence="1" id="KW-1133">Transmembrane helix</keyword>
<organism evidence="5 6">
    <name type="scientific">Ructibacterium gallinarum</name>
    <dbReference type="NCBI Taxonomy" id="2779355"/>
    <lineage>
        <taxon>Bacteria</taxon>
        <taxon>Bacillati</taxon>
        <taxon>Bacillota</taxon>
        <taxon>Clostridia</taxon>
        <taxon>Eubacteriales</taxon>
        <taxon>Oscillospiraceae</taxon>
        <taxon>Ructibacterium</taxon>
    </lineage>
</organism>
<dbReference type="Pfam" id="PF07833">
    <property type="entry name" value="Cu_amine_oxidN1"/>
    <property type="match status" value="1"/>
</dbReference>
<evidence type="ECO:0000313" key="6">
    <source>
        <dbReference type="Proteomes" id="UP000806542"/>
    </source>
</evidence>
<gene>
    <name evidence="5" type="ORF">INF28_01510</name>
</gene>
<protein>
    <submittedName>
        <fullName evidence="5">DUF4829 domain-containing protein</fullName>
    </submittedName>
</protein>
<proteinExistence type="predicted"/>
<dbReference type="InterPro" id="IPR052173">
    <property type="entry name" value="Beta-lactam_resp_regulator"/>
</dbReference>
<evidence type="ECO:0000259" key="4">
    <source>
        <dbReference type="Pfam" id="PF16111"/>
    </source>
</evidence>
<name>A0A9D5R7R7_9FIRM</name>
<dbReference type="RefSeq" id="WP_226391710.1">
    <property type="nucleotide sequence ID" value="NZ_JADCKB010000002.1"/>
</dbReference>
<feature type="transmembrane region" description="Helical" evidence="1">
    <location>
        <begin position="122"/>
        <end position="143"/>
    </location>
</feature>
<dbReference type="InterPro" id="IPR012854">
    <property type="entry name" value="Cu_amine_oxidase-like_N"/>
</dbReference>
<evidence type="ECO:0000256" key="1">
    <source>
        <dbReference type="SAM" id="Phobius"/>
    </source>
</evidence>
<feature type="transmembrane region" description="Helical" evidence="1">
    <location>
        <begin position="314"/>
        <end position="337"/>
    </location>
</feature>